<organism evidence="4 5">
    <name type="scientific">Brachionus plicatilis</name>
    <name type="common">Marine rotifer</name>
    <name type="synonym">Brachionus muelleri</name>
    <dbReference type="NCBI Taxonomy" id="10195"/>
    <lineage>
        <taxon>Eukaryota</taxon>
        <taxon>Metazoa</taxon>
        <taxon>Spiralia</taxon>
        <taxon>Gnathifera</taxon>
        <taxon>Rotifera</taxon>
        <taxon>Eurotatoria</taxon>
        <taxon>Monogononta</taxon>
        <taxon>Pseudotrocha</taxon>
        <taxon>Ploima</taxon>
        <taxon>Brachionidae</taxon>
        <taxon>Brachionus</taxon>
    </lineage>
</organism>
<accession>A0A3M7PPX5</accession>
<dbReference type="STRING" id="10195.A0A3M7PPX5"/>
<dbReference type="AlphaFoldDB" id="A0A3M7PPX5"/>
<dbReference type="OrthoDB" id="69229at2759"/>
<keyword evidence="2" id="KW-0326">Glycosidase</keyword>
<evidence type="ECO:0000256" key="1">
    <source>
        <dbReference type="ARBA" id="ARBA00022801"/>
    </source>
</evidence>
<gene>
    <name evidence="4" type="ORF">BpHYR1_027773</name>
</gene>
<feature type="region of interest" description="Disordered" evidence="3">
    <location>
        <begin position="127"/>
        <end position="163"/>
    </location>
</feature>
<proteinExistence type="predicted"/>
<protein>
    <submittedName>
        <fullName evidence="4">U11 U12 small nuclear ribonucleo 48 kDa-like</fullName>
    </submittedName>
</protein>
<feature type="compositionally biased region" description="Basic residues" evidence="3">
    <location>
        <begin position="220"/>
        <end position="231"/>
    </location>
</feature>
<keyword evidence="5" id="KW-1185">Reference proteome</keyword>
<dbReference type="GO" id="GO:0004553">
    <property type="term" value="F:hydrolase activity, hydrolyzing O-glycosyl compounds"/>
    <property type="evidence" value="ECO:0007669"/>
    <property type="project" value="InterPro"/>
</dbReference>
<comment type="caution">
    <text evidence="4">The sequence shown here is derived from an EMBL/GenBank/DDBJ whole genome shotgun (WGS) entry which is preliminary data.</text>
</comment>
<dbReference type="GO" id="GO:0005975">
    <property type="term" value="P:carbohydrate metabolic process"/>
    <property type="evidence" value="ECO:0007669"/>
    <property type="project" value="InterPro"/>
</dbReference>
<feature type="compositionally biased region" description="Basic and acidic residues" evidence="3">
    <location>
        <begin position="263"/>
        <end position="274"/>
    </location>
</feature>
<keyword evidence="1" id="KW-0378">Hydrolase</keyword>
<feature type="region of interest" description="Disordered" evidence="3">
    <location>
        <begin position="253"/>
        <end position="274"/>
    </location>
</feature>
<dbReference type="PROSITE" id="PS00659">
    <property type="entry name" value="GLYCOSYL_HYDROL_F5"/>
    <property type="match status" value="1"/>
</dbReference>
<feature type="region of interest" description="Disordered" evidence="3">
    <location>
        <begin position="203"/>
        <end position="235"/>
    </location>
</feature>
<evidence type="ECO:0000256" key="2">
    <source>
        <dbReference type="ARBA" id="ARBA00023295"/>
    </source>
</evidence>
<feature type="compositionally biased region" description="Basic and acidic residues" evidence="3">
    <location>
        <begin position="203"/>
        <end position="219"/>
    </location>
</feature>
<dbReference type="EMBL" id="REGN01009441">
    <property type="protein sequence ID" value="RNA01166.1"/>
    <property type="molecule type" value="Genomic_DNA"/>
</dbReference>
<reference evidence="4 5" key="1">
    <citation type="journal article" date="2018" name="Sci. Rep.">
        <title>Genomic signatures of local adaptation to the degree of environmental predictability in rotifers.</title>
        <authorList>
            <person name="Franch-Gras L."/>
            <person name="Hahn C."/>
            <person name="Garcia-Roger E.M."/>
            <person name="Carmona M.J."/>
            <person name="Serra M."/>
            <person name="Gomez A."/>
        </authorList>
    </citation>
    <scope>NUCLEOTIDE SEQUENCE [LARGE SCALE GENOMIC DNA]</scope>
    <source>
        <strain evidence="4">HYR1</strain>
    </source>
</reference>
<evidence type="ECO:0000313" key="4">
    <source>
        <dbReference type="EMBL" id="RNA01166.1"/>
    </source>
</evidence>
<evidence type="ECO:0000313" key="5">
    <source>
        <dbReference type="Proteomes" id="UP000276133"/>
    </source>
</evidence>
<name>A0A3M7PPX5_BRAPC</name>
<sequence>MIKKESFEVEKLADKLDKSLICTQKLEDFVDVLENGMTSWLQEFNWNKEEMFKDNDKSEIFNCPFDPGHQNISGKNFEKHVKKCQLKALAMTNQDLSDYNKQPDVYSPFQIVIDKHTQNQILHDVEQQGEKSHQLPIPFEYDPSNYREKKSSKKKKSDKRNISMTTNHLYVNFTPAERLKLHEYAVDRSKTLGYQTCNEPFKYQEDENRAKQSKEWEHKRATRSHKTSKGKTHTEEIRELIDAQMKFLIHGENKCLKRSQSGESHESTSKKNKK</sequence>
<evidence type="ECO:0000256" key="3">
    <source>
        <dbReference type="SAM" id="MobiDB-lite"/>
    </source>
</evidence>
<dbReference type="Proteomes" id="UP000276133">
    <property type="component" value="Unassembled WGS sequence"/>
</dbReference>
<dbReference type="InterPro" id="IPR018087">
    <property type="entry name" value="Glyco_hydro_5_CS"/>
</dbReference>